<comment type="cofactor">
    <cofactor evidence="1">
        <name>pyridoxal 5'-phosphate</name>
        <dbReference type="ChEBI" id="CHEBI:597326"/>
    </cofactor>
</comment>
<keyword evidence="4 7" id="KW-0456">Lyase</keyword>
<dbReference type="SUPFAM" id="SSF53383">
    <property type="entry name" value="PLP-dependent transferases"/>
    <property type="match status" value="1"/>
</dbReference>
<evidence type="ECO:0000256" key="1">
    <source>
        <dbReference type="ARBA" id="ARBA00001933"/>
    </source>
</evidence>
<evidence type="ECO:0000256" key="2">
    <source>
        <dbReference type="ARBA" id="ARBA00012224"/>
    </source>
</evidence>
<feature type="domain" description="Aminotransferase class I/classII large" evidence="6">
    <location>
        <begin position="59"/>
        <end position="381"/>
    </location>
</feature>
<dbReference type="PANTHER" id="PTHR43525:SF1">
    <property type="entry name" value="PROTEIN MALY"/>
    <property type="match status" value="1"/>
</dbReference>
<dbReference type="GO" id="GO:0047804">
    <property type="term" value="F:cysteine-S-conjugate beta-lyase activity"/>
    <property type="evidence" value="ECO:0007669"/>
    <property type="project" value="UniProtKB-EC"/>
</dbReference>
<protein>
    <recommendedName>
        <fullName evidence="2">cysteine-S-conjugate beta-lyase</fullName>
        <ecNumber evidence="2">4.4.1.13</ecNumber>
    </recommendedName>
</protein>
<evidence type="ECO:0000256" key="5">
    <source>
        <dbReference type="ARBA" id="ARBA00037974"/>
    </source>
</evidence>
<dbReference type="AlphaFoldDB" id="A0A940P766"/>
<proteinExistence type="inferred from homology"/>
<dbReference type="RefSeq" id="WP_209530622.1">
    <property type="nucleotide sequence ID" value="NZ_JAEEGA010000013.1"/>
</dbReference>
<keyword evidence="3" id="KW-0663">Pyridoxal phosphate</keyword>
<sequence length="401" mass="45753">MTGEFDQVYNRKGTNSKKWDDADQKYLNPEVIPMWLADMDFKVAPCISRKMASIVEQGIMGYPASINHYKPAVIEWLEQEYDWQVSLSEIFFTQTIFKGLSFVIRALTRPGDSILVNVPCYGPFIEIIEKTGRKAVLSPLKVRNGRYEMDMADTRQQLVAHQCRLLILCNPHNPTGRVWEERELLELLAVCQSLNVTILSDDIHSELIMPGVSYTPIAKIAKEMKEQIVTFKSPSKAFNISGIRIGYFITANRHWRAGFEELRRRNGEEYSANSFSGEVLKTAYEEGKEWLNQVIVYCYENYCYLKERLANYDKVLIATLEGTYLVWFNLEAYGQWVSETELASLLDASGIGVQTGSEFGTPGLFIRLNIACPRSVLSEGLSRMLEVIEELEGRSNAILKE</sequence>
<comment type="caution">
    <text evidence="7">The sequence shown here is derived from an EMBL/GenBank/DDBJ whole genome shotgun (WGS) entry which is preliminary data.</text>
</comment>
<dbReference type="InterPro" id="IPR027619">
    <property type="entry name" value="C-S_lyase_PatB-like"/>
</dbReference>
<evidence type="ECO:0000259" key="6">
    <source>
        <dbReference type="Pfam" id="PF00155"/>
    </source>
</evidence>
<dbReference type="Gene3D" id="3.40.640.10">
    <property type="entry name" value="Type I PLP-dependent aspartate aminotransferase-like (Major domain)"/>
    <property type="match status" value="1"/>
</dbReference>
<comment type="similarity">
    <text evidence="5">Belongs to the class-II pyridoxal-phosphate-dependent aminotransferase family. MalY/PatB cystathionine beta-lyase subfamily.</text>
</comment>
<organism evidence="7 8">
    <name type="scientific">Vagococcus allomyrinae</name>
    <dbReference type="NCBI Taxonomy" id="2794353"/>
    <lineage>
        <taxon>Bacteria</taxon>
        <taxon>Bacillati</taxon>
        <taxon>Bacillota</taxon>
        <taxon>Bacilli</taxon>
        <taxon>Lactobacillales</taxon>
        <taxon>Enterococcaceae</taxon>
        <taxon>Vagococcus</taxon>
    </lineage>
</organism>
<evidence type="ECO:0000256" key="3">
    <source>
        <dbReference type="ARBA" id="ARBA00022898"/>
    </source>
</evidence>
<evidence type="ECO:0000313" key="7">
    <source>
        <dbReference type="EMBL" id="MBP1042919.1"/>
    </source>
</evidence>
<name>A0A940P766_9ENTE</name>
<dbReference type="PANTHER" id="PTHR43525">
    <property type="entry name" value="PROTEIN MALY"/>
    <property type="match status" value="1"/>
</dbReference>
<dbReference type="Proteomes" id="UP000674938">
    <property type="component" value="Unassembled WGS sequence"/>
</dbReference>
<dbReference type="EC" id="4.4.1.13" evidence="2"/>
<dbReference type="EMBL" id="JAEEGA010000013">
    <property type="protein sequence ID" value="MBP1042919.1"/>
    <property type="molecule type" value="Genomic_DNA"/>
</dbReference>
<keyword evidence="8" id="KW-1185">Reference proteome</keyword>
<dbReference type="Gene3D" id="3.90.1150.10">
    <property type="entry name" value="Aspartate Aminotransferase, domain 1"/>
    <property type="match status" value="1"/>
</dbReference>
<dbReference type="InterPro" id="IPR051798">
    <property type="entry name" value="Class-II_PLP-Dep_Aminotrans"/>
</dbReference>
<dbReference type="InterPro" id="IPR015422">
    <property type="entry name" value="PyrdxlP-dep_Trfase_small"/>
</dbReference>
<dbReference type="NCBIfam" id="TIGR04350">
    <property type="entry name" value="C_S_lyase_PatB"/>
    <property type="match status" value="1"/>
</dbReference>
<dbReference type="InterPro" id="IPR015424">
    <property type="entry name" value="PyrdxlP-dep_Trfase"/>
</dbReference>
<dbReference type="InterPro" id="IPR004839">
    <property type="entry name" value="Aminotransferase_I/II_large"/>
</dbReference>
<dbReference type="CDD" id="cd00609">
    <property type="entry name" value="AAT_like"/>
    <property type="match status" value="1"/>
</dbReference>
<accession>A0A940P766</accession>
<gene>
    <name evidence="7" type="ORF">I6N95_18040</name>
</gene>
<evidence type="ECO:0000313" key="8">
    <source>
        <dbReference type="Proteomes" id="UP000674938"/>
    </source>
</evidence>
<reference evidence="7" key="1">
    <citation type="submission" date="2020-12" db="EMBL/GenBank/DDBJ databases">
        <title>Vagococcus allomyrinae sp. nov. and Enterococcus lavae sp. nov., isolated from the larvae of Allomyrina dichotoma.</title>
        <authorList>
            <person name="Lee S.D."/>
        </authorList>
    </citation>
    <scope>NUCLEOTIDE SEQUENCE</scope>
    <source>
        <strain evidence="7">BWB3-3</strain>
    </source>
</reference>
<dbReference type="InterPro" id="IPR015421">
    <property type="entry name" value="PyrdxlP-dep_Trfase_major"/>
</dbReference>
<dbReference type="Pfam" id="PF00155">
    <property type="entry name" value="Aminotran_1_2"/>
    <property type="match status" value="1"/>
</dbReference>
<evidence type="ECO:0000256" key="4">
    <source>
        <dbReference type="ARBA" id="ARBA00023239"/>
    </source>
</evidence>
<dbReference type="GO" id="GO:0030170">
    <property type="term" value="F:pyridoxal phosphate binding"/>
    <property type="evidence" value="ECO:0007669"/>
    <property type="project" value="InterPro"/>
</dbReference>